<accession>A0A7K0EMR7</accession>
<proteinExistence type="predicted"/>
<keyword evidence="1" id="KW-0378">Hydrolase</keyword>
<dbReference type="InterPro" id="IPR018573">
    <property type="entry name" value="Restrct_endonuc_II_AlwI"/>
</dbReference>
<reference evidence="1 2" key="1">
    <citation type="journal article" date="2018" name="Antonie Van Leeuwenhoek">
        <title>Larkinella terrae sp. nov., isolated from soil on Jeju Island, South Korea.</title>
        <authorList>
            <person name="Ten L.N."/>
            <person name="Jeon J."/>
            <person name="Park S.J."/>
            <person name="Park S."/>
            <person name="Lee S.Y."/>
            <person name="Kim M.K."/>
            <person name="Jung H.Y."/>
        </authorList>
    </citation>
    <scope>NUCLEOTIDE SEQUENCE [LARGE SCALE GENOMIC DNA]</scope>
    <source>
        <strain evidence="1 2">KCTC 52001</strain>
    </source>
</reference>
<protein>
    <submittedName>
        <fullName evidence="1">AlwI family type II restriction endonuclease</fullName>
    </submittedName>
</protein>
<dbReference type="CDD" id="cd22316">
    <property type="entry name" value="BspD6I-like"/>
    <property type="match status" value="1"/>
</dbReference>
<dbReference type="Pfam" id="PF09491">
    <property type="entry name" value="RE_AlwI"/>
    <property type="match status" value="1"/>
</dbReference>
<sequence length="588" mass="65659">MLWHIGNTTVRTPYRLRSALIALQASPLNGSIIGKPKELEFSELLHNSEIAVVKRYAEGKGEDYSDIGRKWRSALMQLGFITPKLNNKTESGDADPELLPVTDGVSGLSGRPYEITPNGYRLINADVIAGQQECFLRSLSAYQIPSPIEQGYRCPPFSPLKFVIDILFEIKHQGGEAYISFDEYALFIQTSSPDIGIPAIAATILDYRTRRAAHAGQMRKFDREELTRVIVAANPGIIADKINTKGQTLDDYADLSLRYLKATGIFRSKGRGISIAPIKEELTQLIHEAGDPALAPAEYLINLWNGAKLPTDDVPAAEKVVNDLIAKIRAKGKVVTPLTPGEDVSQKRHALEEQLRHLDEEEYYHNQPAQIDEILAWIDALLQRPATFAGERIVIPNAERPAYFEWAIWRAFLAINSLVNAPWNARRFQIDQDFLPVGTAPGNGPDMVFEFPDAIIVVEVTFTSSSRQEAAEGEPVRRHVAKYAVEHKDTGKPVYGLFLAINIDSNTANTYRSGDWYMHDDSKLNLHIVPIRLDDFQKLLSAGKANLPGMRHVLKDIIKQGRMDSHMDAPAWKKSISQHIEQTIRGLV</sequence>
<dbReference type="Gene3D" id="3.40.91.50">
    <property type="match status" value="1"/>
</dbReference>
<dbReference type="OrthoDB" id="5314016at2"/>
<comment type="caution">
    <text evidence="1">The sequence shown here is derived from an EMBL/GenBank/DDBJ whole genome shotgun (WGS) entry which is preliminary data.</text>
</comment>
<name>A0A7K0EMR7_9BACT</name>
<dbReference type="EMBL" id="WJXZ01000010">
    <property type="protein sequence ID" value="MRS63099.1"/>
    <property type="molecule type" value="Genomic_DNA"/>
</dbReference>
<keyword evidence="2" id="KW-1185">Reference proteome</keyword>
<dbReference type="Proteomes" id="UP000441754">
    <property type="component" value="Unassembled WGS sequence"/>
</dbReference>
<evidence type="ECO:0000313" key="1">
    <source>
        <dbReference type="EMBL" id="MRS63099.1"/>
    </source>
</evidence>
<evidence type="ECO:0000313" key="2">
    <source>
        <dbReference type="Proteomes" id="UP000441754"/>
    </source>
</evidence>
<gene>
    <name evidence="1" type="ORF">GJJ30_17500</name>
</gene>
<keyword evidence="1" id="KW-0540">Nuclease</keyword>
<organism evidence="1 2">
    <name type="scientific">Larkinella terrae</name>
    <dbReference type="NCBI Taxonomy" id="2025311"/>
    <lineage>
        <taxon>Bacteria</taxon>
        <taxon>Pseudomonadati</taxon>
        <taxon>Bacteroidota</taxon>
        <taxon>Cytophagia</taxon>
        <taxon>Cytophagales</taxon>
        <taxon>Spirosomataceae</taxon>
        <taxon>Larkinella</taxon>
    </lineage>
</organism>
<dbReference type="AlphaFoldDB" id="A0A7K0EMR7"/>
<keyword evidence="1" id="KW-0255">Endonuclease</keyword>
<dbReference type="GO" id="GO:0004519">
    <property type="term" value="F:endonuclease activity"/>
    <property type="evidence" value="ECO:0007669"/>
    <property type="project" value="UniProtKB-KW"/>
</dbReference>